<dbReference type="EMBL" id="KI963998">
    <property type="protein sequence ID" value="EUC44770.1"/>
    <property type="molecule type" value="Genomic_DNA"/>
</dbReference>
<dbReference type="AlphaFoldDB" id="W6Z4B3"/>
<protein>
    <submittedName>
        <fullName evidence="1">Uncharacterized protein</fullName>
    </submittedName>
</protein>
<accession>W6Z4B3</accession>
<dbReference type="OrthoDB" id="5062850at2759"/>
<sequence>WSREIDPSHLWPFYEDVSGTRSIWGDFQLFILQLMVKHPAFTDTTKRLRPPYNFSTRFLDLVRQNKSYLEPWGVIETAELKRLADIVGSSQRVRKYHPKTTFRYSAAALALQFFNLCTEKVCNSVRKIILIEDEMSVGQSNTHGRGFISLCQKNKNLHVERRVNLWKTVFTPHPFDQYDYLNGWCDREITSMQNDRLQAATVSRSIGKWMAEALALPSLGMPEGSFTLVLDGNPVPKHTSRVFRIVQRDAAWQAALDLCYSRGLVSKPSSLQRQRMNCFIFEGFPGVMQTLSTTSSLIRCNFDLGVPYDVEAIIENY</sequence>
<keyword evidence="2" id="KW-1185">Reference proteome</keyword>
<proteinExistence type="predicted"/>
<gene>
    <name evidence="1" type="ORF">COCMIDRAFT_70675</name>
</gene>
<dbReference type="Proteomes" id="UP000054032">
    <property type="component" value="Unassembled WGS sequence"/>
</dbReference>
<dbReference type="RefSeq" id="XP_007688768.1">
    <property type="nucleotide sequence ID" value="XM_007690578.1"/>
</dbReference>
<organism evidence="1 2">
    <name type="scientific">Bipolaris oryzae ATCC 44560</name>
    <dbReference type="NCBI Taxonomy" id="930090"/>
    <lineage>
        <taxon>Eukaryota</taxon>
        <taxon>Fungi</taxon>
        <taxon>Dikarya</taxon>
        <taxon>Ascomycota</taxon>
        <taxon>Pezizomycotina</taxon>
        <taxon>Dothideomycetes</taxon>
        <taxon>Pleosporomycetidae</taxon>
        <taxon>Pleosporales</taxon>
        <taxon>Pleosporineae</taxon>
        <taxon>Pleosporaceae</taxon>
        <taxon>Bipolaris</taxon>
    </lineage>
</organism>
<evidence type="ECO:0000313" key="1">
    <source>
        <dbReference type="EMBL" id="EUC44770.1"/>
    </source>
</evidence>
<dbReference type="GeneID" id="19125166"/>
<dbReference type="eggNOG" id="ENOG502SNVZ">
    <property type="taxonomic scope" value="Eukaryota"/>
</dbReference>
<evidence type="ECO:0000313" key="2">
    <source>
        <dbReference type="Proteomes" id="UP000054032"/>
    </source>
</evidence>
<reference evidence="1 2" key="1">
    <citation type="journal article" date="2013" name="PLoS Genet.">
        <title>Comparative genome structure, secondary metabolite, and effector coding capacity across Cochliobolus pathogens.</title>
        <authorList>
            <person name="Condon B.J."/>
            <person name="Leng Y."/>
            <person name="Wu D."/>
            <person name="Bushley K.E."/>
            <person name="Ohm R.A."/>
            <person name="Otillar R."/>
            <person name="Martin J."/>
            <person name="Schackwitz W."/>
            <person name="Grimwood J."/>
            <person name="MohdZainudin N."/>
            <person name="Xue C."/>
            <person name="Wang R."/>
            <person name="Manning V.A."/>
            <person name="Dhillon B."/>
            <person name="Tu Z.J."/>
            <person name="Steffenson B.J."/>
            <person name="Salamov A."/>
            <person name="Sun H."/>
            <person name="Lowry S."/>
            <person name="LaButti K."/>
            <person name="Han J."/>
            <person name="Copeland A."/>
            <person name="Lindquist E."/>
            <person name="Barry K."/>
            <person name="Schmutz J."/>
            <person name="Baker S.E."/>
            <person name="Ciuffetti L.M."/>
            <person name="Grigoriev I.V."/>
            <person name="Zhong S."/>
            <person name="Turgeon B.G."/>
        </authorList>
    </citation>
    <scope>NUCLEOTIDE SEQUENCE [LARGE SCALE GENOMIC DNA]</scope>
    <source>
        <strain evidence="1 2">ATCC 44560</strain>
    </source>
</reference>
<dbReference type="KEGG" id="bor:COCMIDRAFT_70675"/>
<feature type="non-terminal residue" evidence="1">
    <location>
        <position position="1"/>
    </location>
</feature>
<feature type="non-terminal residue" evidence="1">
    <location>
        <position position="317"/>
    </location>
</feature>
<name>W6Z4B3_COCMI</name>
<dbReference type="HOGENOM" id="CLU_878663_0_0_1"/>